<dbReference type="Pfam" id="PF12582">
    <property type="entry name" value="DUF3757"/>
    <property type="match status" value="1"/>
</dbReference>
<dbReference type="EMBL" id="LNXV01000029">
    <property type="protein sequence ID" value="KTC81395.1"/>
    <property type="molecule type" value="Genomic_DNA"/>
</dbReference>
<gene>
    <name evidence="1" type="ORF">Lbru_1915</name>
</gene>
<dbReference type="PATRIC" id="fig|29422.6.peg.2043"/>
<accession>A0A0W0SD34</accession>
<protein>
    <submittedName>
        <fullName evidence="1">Uncharacterized protein</fullName>
    </submittedName>
</protein>
<organism evidence="1 2">
    <name type="scientific">Legionella brunensis</name>
    <dbReference type="NCBI Taxonomy" id="29422"/>
    <lineage>
        <taxon>Bacteria</taxon>
        <taxon>Pseudomonadati</taxon>
        <taxon>Pseudomonadota</taxon>
        <taxon>Gammaproteobacteria</taxon>
        <taxon>Legionellales</taxon>
        <taxon>Legionellaceae</taxon>
        <taxon>Legionella</taxon>
    </lineage>
</organism>
<proteinExistence type="predicted"/>
<evidence type="ECO:0000313" key="2">
    <source>
        <dbReference type="Proteomes" id="UP000054742"/>
    </source>
</evidence>
<reference evidence="1 2" key="1">
    <citation type="submission" date="2015-11" db="EMBL/GenBank/DDBJ databases">
        <title>Genomic analysis of 38 Legionella species identifies large and diverse effector repertoires.</title>
        <authorList>
            <person name="Burstein D."/>
            <person name="Amaro F."/>
            <person name="Zusman T."/>
            <person name="Lifshitz Z."/>
            <person name="Cohen O."/>
            <person name="Gilbert J.A."/>
            <person name="Pupko T."/>
            <person name="Shuman H.A."/>
            <person name="Segal G."/>
        </authorList>
    </citation>
    <scope>NUCLEOTIDE SEQUENCE [LARGE SCALE GENOMIC DNA]</scope>
    <source>
        <strain evidence="1 2">ATCC 43878</strain>
    </source>
</reference>
<dbReference type="AlphaFoldDB" id="A0A0W0SD34"/>
<keyword evidence="2" id="KW-1185">Reference proteome</keyword>
<dbReference type="Proteomes" id="UP000054742">
    <property type="component" value="Unassembled WGS sequence"/>
</dbReference>
<evidence type="ECO:0000313" key="1">
    <source>
        <dbReference type="EMBL" id="KTC81395.1"/>
    </source>
</evidence>
<sequence>MLSCPDPDTTSLKWGVIPKPWIENPYSPNRVQGEDGTRFVRANIMVAGMGRGVVCAYSNSLGLYSIWWPVRVKIPARTDYNWIDTYGGFVCTQSLTDCIFSIATD</sequence>
<comment type="caution">
    <text evidence="1">The sequence shown here is derived from an EMBL/GenBank/DDBJ whole genome shotgun (WGS) entry which is preliminary data.</text>
</comment>
<name>A0A0W0SD34_9GAMM</name>
<dbReference type="InterPro" id="IPR022231">
    <property type="entry name" value="DUF3757"/>
</dbReference>